<organism evidence="1 2">
    <name type="scientific">Hyalomma asiaticum</name>
    <name type="common">Tick</name>
    <dbReference type="NCBI Taxonomy" id="266040"/>
    <lineage>
        <taxon>Eukaryota</taxon>
        <taxon>Metazoa</taxon>
        <taxon>Ecdysozoa</taxon>
        <taxon>Arthropoda</taxon>
        <taxon>Chelicerata</taxon>
        <taxon>Arachnida</taxon>
        <taxon>Acari</taxon>
        <taxon>Parasitiformes</taxon>
        <taxon>Ixodida</taxon>
        <taxon>Ixodoidea</taxon>
        <taxon>Ixodidae</taxon>
        <taxon>Hyalomminae</taxon>
        <taxon>Hyalomma</taxon>
    </lineage>
</organism>
<dbReference type="Proteomes" id="UP000821845">
    <property type="component" value="Chromosome 11"/>
</dbReference>
<name>A0ACB7T7F1_HYAAI</name>
<dbReference type="EMBL" id="CM023491">
    <property type="protein sequence ID" value="KAH6942051.1"/>
    <property type="molecule type" value="Genomic_DNA"/>
</dbReference>
<reference evidence="1" key="1">
    <citation type="submission" date="2020-05" db="EMBL/GenBank/DDBJ databases">
        <title>Large-scale comparative analyses of tick genomes elucidate their genetic diversity and vector capacities.</title>
        <authorList>
            <person name="Jia N."/>
            <person name="Wang J."/>
            <person name="Shi W."/>
            <person name="Du L."/>
            <person name="Sun Y."/>
            <person name="Zhan W."/>
            <person name="Jiang J."/>
            <person name="Wang Q."/>
            <person name="Zhang B."/>
            <person name="Ji P."/>
            <person name="Sakyi L.B."/>
            <person name="Cui X."/>
            <person name="Yuan T."/>
            <person name="Jiang B."/>
            <person name="Yang W."/>
            <person name="Lam T.T.-Y."/>
            <person name="Chang Q."/>
            <person name="Ding S."/>
            <person name="Wang X."/>
            <person name="Zhu J."/>
            <person name="Ruan X."/>
            <person name="Zhao L."/>
            <person name="Wei J."/>
            <person name="Que T."/>
            <person name="Du C."/>
            <person name="Cheng J."/>
            <person name="Dai P."/>
            <person name="Han X."/>
            <person name="Huang E."/>
            <person name="Gao Y."/>
            <person name="Liu J."/>
            <person name="Shao H."/>
            <person name="Ye R."/>
            <person name="Li L."/>
            <person name="Wei W."/>
            <person name="Wang X."/>
            <person name="Wang C."/>
            <person name="Yang T."/>
            <person name="Huo Q."/>
            <person name="Li W."/>
            <person name="Guo W."/>
            <person name="Chen H."/>
            <person name="Zhou L."/>
            <person name="Ni X."/>
            <person name="Tian J."/>
            <person name="Zhou Y."/>
            <person name="Sheng Y."/>
            <person name="Liu T."/>
            <person name="Pan Y."/>
            <person name="Xia L."/>
            <person name="Li J."/>
            <person name="Zhao F."/>
            <person name="Cao W."/>
        </authorList>
    </citation>
    <scope>NUCLEOTIDE SEQUENCE</scope>
    <source>
        <strain evidence="1">Hyas-2018</strain>
    </source>
</reference>
<gene>
    <name evidence="1" type="ORF">HPB50_027506</name>
</gene>
<evidence type="ECO:0000313" key="2">
    <source>
        <dbReference type="Proteomes" id="UP000821845"/>
    </source>
</evidence>
<accession>A0ACB7T7F1</accession>
<comment type="caution">
    <text evidence="1">The sequence shown here is derived from an EMBL/GenBank/DDBJ whole genome shotgun (WGS) entry which is preliminary data.</text>
</comment>
<proteinExistence type="predicted"/>
<evidence type="ECO:0000313" key="1">
    <source>
        <dbReference type="EMBL" id="KAH6942051.1"/>
    </source>
</evidence>
<sequence>MLQEKARQFATILEVTGFKASSGWLHHFRQRNGVTWQTVSGEEKAADKAAAATWREEFP</sequence>
<protein>
    <submittedName>
        <fullName evidence="1">Uncharacterized protein</fullName>
    </submittedName>
</protein>
<keyword evidence="2" id="KW-1185">Reference proteome</keyword>